<keyword evidence="1" id="KW-0472">Membrane</keyword>
<accession>A0A9D1M2N4</accession>
<reference evidence="2" key="1">
    <citation type="submission" date="2020-10" db="EMBL/GenBank/DDBJ databases">
        <authorList>
            <person name="Gilroy R."/>
        </authorList>
    </citation>
    <scope>NUCLEOTIDE SEQUENCE</scope>
    <source>
        <strain evidence="2">CHK195-15760</strain>
    </source>
</reference>
<feature type="transmembrane region" description="Helical" evidence="1">
    <location>
        <begin position="84"/>
        <end position="102"/>
    </location>
</feature>
<evidence type="ECO:0000313" key="3">
    <source>
        <dbReference type="Proteomes" id="UP000824093"/>
    </source>
</evidence>
<dbReference type="Proteomes" id="UP000824093">
    <property type="component" value="Unassembled WGS sequence"/>
</dbReference>
<dbReference type="InterPro" id="IPR014509">
    <property type="entry name" value="YjdF-like"/>
</dbReference>
<name>A0A9D1M2N4_9FIRM</name>
<comment type="caution">
    <text evidence="2">The sequence shown here is derived from an EMBL/GenBank/DDBJ whole genome shotgun (WGS) entry which is preliminary data.</text>
</comment>
<dbReference type="AlphaFoldDB" id="A0A9D1M2N4"/>
<gene>
    <name evidence="2" type="ORF">IAB70_07445</name>
</gene>
<keyword evidence="1" id="KW-1133">Transmembrane helix</keyword>
<proteinExistence type="predicted"/>
<organism evidence="2 3">
    <name type="scientific">Candidatus Merdicola faecigallinarum</name>
    <dbReference type="NCBI Taxonomy" id="2840862"/>
    <lineage>
        <taxon>Bacteria</taxon>
        <taxon>Bacillati</taxon>
        <taxon>Bacillota</taxon>
        <taxon>Clostridia</taxon>
        <taxon>Candidatus Merdicola</taxon>
    </lineage>
</organism>
<reference evidence="2" key="2">
    <citation type="journal article" date="2021" name="PeerJ">
        <title>Extensive microbial diversity within the chicken gut microbiome revealed by metagenomics and culture.</title>
        <authorList>
            <person name="Gilroy R."/>
            <person name="Ravi A."/>
            <person name="Getino M."/>
            <person name="Pursley I."/>
            <person name="Horton D.L."/>
            <person name="Alikhan N.F."/>
            <person name="Baker D."/>
            <person name="Gharbi K."/>
            <person name="Hall N."/>
            <person name="Watson M."/>
            <person name="Adriaenssens E.M."/>
            <person name="Foster-Nyarko E."/>
            <person name="Jarju S."/>
            <person name="Secka A."/>
            <person name="Antonio M."/>
            <person name="Oren A."/>
            <person name="Chaudhuri R.R."/>
            <person name="La Ragione R."/>
            <person name="Hildebrand F."/>
            <person name="Pallen M.J."/>
        </authorList>
    </citation>
    <scope>NUCLEOTIDE SEQUENCE</scope>
    <source>
        <strain evidence="2">CHK195-15760</strain>
    </source>
</reference>
<protein>
    <submittedName>
        <fullName evidence="2">Uncharacterized protein</fullName>
    </submittedName>
</protein>
<dbReference type="Pfam" id="PF09997">
    <property type="entry name" value="DUF2238"/>
    <property type="match status" value="1"/>
</dbReference>
<keyword evidence="1" id="KW-0812">Transmembrane</keyword>
<sequence length="127" mass="14445">MPIGILWEFFEFGSDILLRTDMQKDRITSSISSVKINESGKNIPIRIDHINESTITYEQNGETKKIVIPGGNLDIGLRDTMKDLIVNFIGAIVFSIIGLLYIKNRDEYKFAENFIPTMKGETNKSEE</sequence>
<evidence type="ECO:0000256" key="1">
    <source>
        <dbReference type="SAM" id="Phobius"/>
    </source>
</evidence>
<evidence type="ECO:0000313" key="2">
    <source>
        <dbReference type="EMBL" id="HIU52421.1"/>
    </source>
</evidence>
<dbReference type="EMBL" id="DVNH01000063">
    <property type="protein sequence ID" value="HIU52421.1"/>
    <property type="molecule type" value="Genomic_DNA"/>
</dbReference>